<feature type="transmembrane region" description="Helical" evidence="2">
    <location>
        <begin position="551"/>
        <end position="572"/>
    </location>
</feature>
<keyword evidence="2" id="KW-0812">Transmembrane</keyword>
<feature type="transmembrane region" description="Helical" evidence="2">
    <location>
        <begin position="453"/>
        <end position="470"/>
    </location>
</feature>
<feature type="transmembrane region" description="Helical" evidence="2">
    <location>
        <begin position="93"/>
        <end position="112"/>
    </location>
</feature>
<feature type="compositionally biased region" description="Acidic residues" evidence="1">
    <location>
        <begin position="212"/>
        <end position="224"/>
    </location>
</feature>
<feature type="transmembrane region" description="Helical" evidence="2">
    <location>
        <begin position="347"/>
        <end position="366"/>
    </location>
</feature>
<feature type="transmembrane region" description="Helical" evidence="2">
    <location>
        <begin position="482"/>
        <end position="502"/>
    </location>
</feature>
<feature type="transmembrane region" description="Helical" evidence="2">
    <location>
        <begin position="58"/>
        <end position="81"/>
    </location>
</feature>
<dbReference type="Proteomes" id="UP001324427">
    <property type="component" value="Unassembled WGS sequence"/>
</dbReference>
<name>A0AAV9JBS6_9PEZI</name>
<dbReference type="AlphaFoldDB" id="A0AAV9JBS6"/>
<feature type="transmembrane region" description="Helical" evidence="2">
    <location>
        <begin position="124"/>
        <end position="145"/>
    </location>
</feature>
<dbReference type="Pfam" id="PF10348">
    <property type="entry name" value="DUF2427"/>
    <property type="match status" value="1"/>
</dbReference>
<gene>
    <name evidence="6" type="ORF">LTR36_006824</name>
</gene>
<dbReference type="InterPro" id="IPR018827">
    <property type="entry name" value="YTP1_C"/>
</dbReference>
<feature type="transmembrane region" description="Helical" evidence="2">
    <location>
        <begin position="514"/>
        <end position="531"/>
    </location>
</feature>
<accession>A0AAV9JBS6</accession>
<comment type="caution">
    <text evidence="6">The sequence shown here is derived from an EMBL/GenBank/DDBJ whole genome shotgun (WGS) entry which is preliminary data.</text>
</comment>
<evidence type="ECO:0008006" key="8">
    <source>
        <dbReference type="Google" id="ProtNLM"/>
    </source>
</evidence>
<keyword evidence="2" id="KW-1133">Transmembrane helix</keyword>
<feature type="transmembrane region" description="Helical" evidence="2">
    <location>
        <begin position="305"/>
        <end position="326"/>
    </location>
</feature>
<evidence type="ECO:0000256" key="2">
    <source>
        <dbReference type="SAM" id="Phobius"/>
    </source>
</evidence>
<proteinExistence type="predicted"/>
<keyword evidence="7" id="KW-1185">Reference proteome</keyword>
<dbReference type="EMBL" id="JAVFHQ010000042">
    <property type="protein sequence ID" value="KAK4542367.1"/>
    <property type="molecule type" value="Genomic_DNA"/>
</dbReference>
<organism evidence="6 7">
    <name type="scientific">Oleoguttula mirabilis</name>
    <dbReference type="NCBI Taxonomy" id="1507867"/>
    <lineage>
        <taxon>Eukaryota</taxon>
        <taxon>Fungi</taxon>
        <taxon>Dikarya</taxon>
        <taxon>Ascomycota</taxon>
        <taxon>Pezizomycotina</taxon>
        <taxon>Dothideomycetes</taxon>
        <taxon>Dothideomycetidae</taxon>
        <taxon>Mycosphaerellales</taxon>
        <taxon>Teratosphaeriaceae</taxon>
        <taxon>Oleoguttula</taxon>
    </lineage>
</organism>
<evidence type="ECO:0000313" key="7">
    <source>
        <dbReference type="Proteomes" id="UP001324427"/>
    </source>
</evidence>
<evidence type="ECO:0000259" key="4">
    <source>
        <dbReference type="Pfam" id="PF10348"/>
    </source>
</evidence>
<feature type="domain" description="DUF2427" evidence="4">
    <location>
        <begin position="46"/>
        <end position="144"/>
    </location>
</feature>
<dbReference type="PANTHER" id="PTHR31685">
    <property type="entry name" value="INTEGRAL MEMBRANE PROTEIN (AFU_ORTHOLOGUE AFUA_6G12730)-RELATED"/>
    <property type="match status" value="1"/>
</dbReference>
<evidence type="ECO:0000256" key="3">
    <source>
        <dbReference type="SAM" id="SignalP"/>
    </source>
</evidence>
<dbReference type="InterPro" id="IPR018825">
    <property type="entry name" value="DUF2427"/>
</dbReference>
<feature type="region of interest" description="Disordered" evidence="1">
    <location>
        <begin position="174"/>
        <end position="227"/>
    </location>
</feature>
<keyword evidence="3" id="KW-0732">Signal</keyword>
<feature type="signal peptide" evidence="3">
    <location>
        <begin position="1"/>
        <end position="24"/>
    </location>
</feature>
<evidence type="ECO:0000259" key="5">
    <source>
        <dbReference type="Pfam" id="PF10355"/>
    </source>
</evidence>
<feature type="transmembrane region" description="Helical" evidence="2">
    <location>
        <begin position="266"/>
        <end position="285"/>
    </location>
</feature>
<feature type="domain" description="Protein YTP1-like C-terminal" evidence="5">
    <location>
        <begin position="271"/>
        <end position="573"/>
    </location>
</feature>
<reference evidence="6 7" key="1">
    <citation type="submission" date="2021-11" db="EMBL/GenBank/DDBJ databases">
        <title>Black yeast isolated from Biological Soil Crust.</title>
        <authorList>
            <person name="Kurbessoian T."/>
        </authorList>
    </citation>
    <scope>NUCLEOTIDE SEQUENCE [LARGE SCALE GENOMIC DNA]</scope>
    <source>
        <strain evidence="6 7">CCFEE 5522</strain>
    </source>
</reference>
<feature type="transmembrane region" description="Helical" evidence="2">
    <location>
        <begin position="378"/>
        <end position="395"/>
    </location>
</feature>
<feature type="compositionally biased region" description="Low complexity" evidence="1">
    <location>
        <begin position="186"/>
        <end position="199"/>
    </location>
</feature>
<sequence length="590" mass="64748">MGTAGRVIPTVAALLLGALPLVAGDGNAAMNMSTGVQKLNPPQDLSMSYFRYGHHGRWMLAHSTLMILAWVVVFPVAIALSAARSRYHLPAQAVFHIVNGLGLFTGFVYNHATPDLYTNNAHHPIGWIVTSLTVVWTAASMYTSYCDYKSTGPASAQGQSKLCQAVARYARLGDYSDQSPPRPSRDSAMGSSRQSSSESVDQKPEGPQSLAGDEEQGEDDDEEVLEGRGFLGKTRTSRLVSRHVRRFTTPSVSRTVRFSQIVLEKLLLLLGFVAFTTGFVVYGGIAHGWQVLSILAHFIKGGLFFWYGLLTLGRWMGAFTEFGWAWNIRPDYPLVARWKARVPSAEFTESFVFWLYGASNVFLEHLNGGEWTPQDFEHLSITILFFGGGLLGMLIELPWAREMMNTTVVQQQDRDIALTSTARSVAGAAAATDEPTDQLWQEPATYKLPMNPMPGLVVMLLGILMAAHQQNSVASTMMHSQWGTLFFVFALARGVTYIMLYLKPPTSHYPARPPSELISAFCLISGGLLFMVSAHDTVWAIESNDLDAMTIFTVTLGLTGVVMAWEVVVFSIKGWAVRRERAAAGKAVAS</sequence>
<dbReference type="PANTHER" id="PTHR31685:SF3">
    <property type="entry name" value="INTEGRAL MEMBRANE PROTEIN (AFU_ORTHOLOGUE AFUA_6G12730)"/>
    <property type="match status" value="1"/>
</dbReference>
<feature type="chain" id="PRO_5043620044" description="Integral membrane protein" evidence="3">
    <location>
        <begin position="25"/>
        <end position="590"/>
    </location>
</feature>
<evidence type="ECO:0000256" key="1">
    <source>
        <dbReference type="SAM" id="MobiDB-lite"/>
    </source>
</evidence>
<dbReference type="Pfam" id="PF10355">
    <property type="entry name" value="Ytp1"/>
    <property type="match status" value="1"/>
</dbReference>
<keyword evidence="2" id="KW-0472">Membrane</keyword>
<protein>
    <recommendedName>
        <fullName evidence="8">Integral membrane protein</fullName>
    </recommendedName>
</protein>
<evidence type="ECO:0000313" key="6">
    <source>
        <dbReference type="EMBL" id="KAK4542367.1"/>
    </source>
</evidence>